<gene>
    <name evidence="7" type="ORF">BCL79_0438</name>
</gene>
<dbReference type="Gene3D" id="3.40.30.10">
    <property type="entry name" value="Glutaredoxin"/>
    <property type="match status" value="1"/>
</dbReference>
<dbReference type="AlphaFoldDB" id="A0A498CLQ6"/>
<evidence type="ECO:0000256" key="3">
    <source>
        <dbReference type="PIRSR" id="PIRSR603782-1"/>
    </source>
</evidence>
<feature type="chain" id="PRO_5019759839" evidence="5">
    <location>
        <begin position="20"/>
        <end position="193"/>
    </location>
</feature>
<dbReference type="EMBL" id="RCDC01000004">
    <property type="protein sequence ID" value="RLK56064.1"/>
    <property type="molecule type" value="Genomic_DNA"/>
</dbReference>
<dbReference type="InterPro" id="IPR003782">
    <property type="entry name" value="SCO1/SenC"/>
</dbReference>
<sequence>MTRWAAAGLLTLALLGGCADGQAPVMGQAALGAVKFESSDGRTLAIRDLQGKPTLLFFGFTHCPEVCPLSLVKAVQIKQLLGPAAAQLQVAFVTVDPQRDTPAHLREYLAAFDTTFLGLAADEPGTRAIAESLGVSYRRVGEGDMATFEHTASWFLLGADGQLQDVYGYAMNERDIVEKLRVRLAVAGGIARP</sequence>
<dbReference type="PROSITE" id="PS51257">
    <property type="entry name" value="PROKAR_LIPOPROTEIN"/>
    <property type="match status" value="1"/>
</dbReference>
<evidence type="ECO:0000256" key="1">
    <source>
        <dbReference type="ARBA" id="ARBA00010996"/>
    </source>
</evidence>
<dbReference type="PANTHER" id="PTHR12151:SF25">
    <property type="entry name" value="LINALOOL DEHYDRATASE_ISOMERASE DOMAIN-CONTAINING PROTEIN"/>
    <property type="match status" value="1"/>
</dbReference>
<dbReference type="InterPro" id="IPR036249">
    <property type="entry name" value="Thioredoxin-like_sf"/>
</dbReference>
<feature type="binding site" evidence="3">
    <location>
        <position position="150"/>
    </location>
    <ligand>
        <name>Cu cation</name>
        <dbReference type="ChEBI" id="CHEBI:23378"/>
    </ligand>
</feature>
<keyword evidence="4" id="KW-1015">Disulfide bond</keyword>
<evidence type="ECO:0000256" key="4">
    <source>
        <dbReference type="PIRSR" id="PIRSR603782-2"/>
    </source>
</evidence>
<keyword evidence="2 3" id="KW-0186">Copper</keyword>
<dbReference type="OrthoDB" id="9790194at2"/>
<keyword evidence="5" id="KW-0732">Signal</keyword>
<keyword evidence="3" id="KW-0479">Metal-binding</keyword>
<name>A0A498CLQ6_9GAMM</name>
<dbReference type="RefSeq" id="WP_121036961.1">
    <property type="nucleotide sequence ID" value="NZ_RCDC01000004.1"/>
</dbReference>
<dbReference type="Proteomes" id="UP000274786">
    <property type="component" value="Unassembled WGS sequence"/>
</dbReference>
<proteinExistence type="inferred from homology"/>
<feature type="binding site" evidence="3">
    <location>
        <position position="67"/>
    </location>
    <ligand>
        <name>Cu cation</name>
        <dbReference type="ChEBI" id="CHEBI:23378"/>
    </ligand>
</feature>
<dbReference type="CDD" id="cd02968">
    <property type="entry name" value="SCO"/>
    <property type="match status" value="1"/>
</dbReference>
<feature type="disulfide bond" description="Redox-active" evidence="4">
    <location>
        <begin position="63"/>
        <end position="67"/>
    </location>
</feature>
<evidence type="ECO:0000256" key="2">
    <source>
        <dbReference type="ARBA" id="ARBA00023008"/>
    </source>
</evidence>
<dbReference type="SUPFAM" id="SSF52833">
    <property type="entry name" value="Thioredoxin-like"/>
    <property type="match status" value="1"/>
</dbReference>
<dbReference type="InterPro" id="IPR013766">
    <property type="entry name" value="Thioredoxin_domain"/>
</dbReference>
<dbReference type="PROSITE" id="PS51352">
    <property type="entry name" value="THIOREDOXIN_2"/>
    <property type="match status" value="1"/>
</dbReference>
<dbReference type="GO" id="GO:0046872">
    <property type="term" value="F:metal ion binding"/>
    <property type="evidence" value="ECO:0007669"/>
    <property type="project" value="UniProtKB-KW"/>
</dbReference>
<feature type="signal peptide" evidence="5">
    <location>
        <begin position="1"/>
        <end position="19"/>
    </location>
</feature>
<dbReference type="Pfam" id="PF02630">
    <property type="entry name" value="SCO1-SenC"/>
    <property type="match status" value="1"/>
</dbReference>
<protein>
    <submittedName>
        <fullName evidence="7">Protein SCO1/2</fullName>
    </submittedName>
</protein>
<feature type="domain" description="Thioredoxin" evidence="6">
    <location>
        <begin position="24"/>
        <end position="185"/>
    </location>
</feature>
<organism evidence="7 8">
    <name type="scientific">Stenotrophomonas rhizophila</name>
    <dbReference type="NCBI Taxonomy" id="216778"/>
    <lineage>
        <taxon>Bacteria</taxon>
        <taxon>Pseudomonadati</taxon>
        <taxon>Pseudomonadota</taxon>
        <taxon>Gammaproteobacteria</taxon>
        <taxon>Lysobacterales</taxon>
        <taxon>Lysobacteraceae</taxon>
        <taxon>Stenotrophomonas</taxon>
    </lineage>
</organism>
<evidence type="ECO:0000256" key="5">
    <source>
        <dbReference type="SAM" id="SignalP"/>
    </source>
</evidence>
<accession>A0A498CLQ6</accession>
<dbReference type="PANTHER" id="PTHR12151">
    <property type="entry name" value="ELECTRON TRANSPORT PROTIN SCO1/SENC FAMILY MEMBER"/>
    <property type="match status" value="1"/>
</dbReference>
<evidence type="ECO:0000259" key="6">
    <source>
        <dbReference type="PROSITE" id="PS51352"/>
    </source>
</evidence>
<comment type="similarity">
    <text evidence="1">Belongs to the SCO1/2 family.</text>
</comment>
<reference evidence="7 8" key="1">
    <citation type="submission" date="2018-10" db="EMBL/GenBank/DDBJ databases">
        <title>Comparative analysis of microorganisms from saline springs in Andes Mountain Range, Colombia.</title>
        <authorList>
            <person name="Rubin E."/>
        </authorList>
    </citation>
    <scope>NUCLEOTIDE SEQUENCE [LARGE SCALE GENOMIC DNA]</scope>
    <source>
        <strain evidence="7 8">USBA GBX 843</strain>
    </source>
</reference>
<feature type="binding site" evidence="3">
    <location>
        <position position="63"/>
    </location>
    <ligand>
        <name>Cu cation</name>
        <dbReference type="ChEBI" id="CHEBI:23378"/>
    </ligand>
</feature>
<evidence type="ECO:0000313" key="8">
    <source>
        <dbReference type="Proteomes" id="UP000274786"/>
    </source>
</evidence>
<evidence type="ECO:0000313" key="7">
    <source>
        <dbReference type="EMBL" id="RLK56064.1"/>
    </source>
</evidence>
<comment type="caution">
    <text evidence="7">The sequence shown here is derived from an EMBL/GenBank/DDBJ whole genome shotgun (WGS) entry which is preliminary data.</text>
</comment>